<evidence type="ECO:0000313" key="5">
    <source>
        <dbReference type="Proteomes" id="UP000297535"/>
    </source>
</evidence>
<feature type="region of interest" description="Disordered" evidence="2">
    <location>
        <begin position="209"/>
        <end position="231"/>
    </location>
</feature>
<dbReference type="EMBL" id="SRLB01000001">
    <property type="protein sequence ID" value="TGE02569.1"/>
    <property type="molecule type" value="Genomic_DNA"/>
</dbReference>
<feature type="compositionally biased region" description="Basic and acidic residues" evidence="2">
    <location>
        <begin position="209"/>
        <end position="223"/>
    </location>
</feature>
<reference evidence="4 5" key="1">
    <citation type="submission" date="2019-04" db="EMBL/GenBank/DDBJ databases">
        <authorList>
            <person name="Feng G."/>
            <person name="Zhu H."/>
        </authorList>
    </citation>
    <scope>NUCLEOTIDE SEQUENCE [LARGE SCALE GENOMIC DNA]</scope>
    <source>
        <strain evidence="4 5">6HR-1</strain>
    </source>
</reference>
<evidence type="ECO:0000313" key="4">
    <source>
        <dbReference type="EMBL" id="TGE02569.1"/>
    </source>
</evidence>
<dbReference type="Gene3D" id="3.40.50.720">
    <property type="entry name" value="NAD(P)-binding Rossmann-like Domain"/>
    <property type="match status" value="1"/>
</dbReference>
<organism evidence="4 5">
    <name type="scientific">Methylobacterium nonmethylotrophicum</name>
    <dbReference type="NCBI Taxonomy" id="1141884"/>
    <lineage>
        <taxon>Bacteria</taxon>
        <taxon>Pseudomonadati</taxon>
        <taxon>Pseudomonadota</taxon>
        <taxon>Alphaproteobacteria</taxon>
        <taxon>Hyphomicrobiales</taxon>
        <taxon>Methylobacteriaceae</taxon>
        <taxon>Methylobacterium</taxon>
    </lineage>
</organism>
<accession>A0A4Z0NXJ1</accession>
<keyword evidence="5" id="KW-1185">Reference proteome</keyword>
<dbReference type="RefSeq" id="WP_135412763.1">
    <property type="nucleotide sequence ID" value="NZ_SRLB01000001.1"/>
</dbReference>
<dbReference type="PANTHER" id="PTHR14239">
    <property type="entry name" value="DUDULIN-RELATED"/>
    <property type="match status" value="1"/>
</dbReference>
<dbReference type="InterPro" id="IPR051267">
    <property type="entry name" value="STEAP_metalloreductase"/>
</dbReference>
<dbReference type="GO" id="GO:0016491">
    <property type="term" value="F:oxidoreductase activity"/>
    <property type="evidence" value="ECO:0007669"/>
    <property type="project" value="UniProtKB-KW"/>
</dbReference>
<comment type="caution">
    <text evidence="4">The sequence shown here is derived from an EMBL/GenBank/DDBJ whole genome shotgun (WGS) entry which is preliminary data.</text>
</comment>
<dbReference type="OrthoDB" id="5524287at2"/>
<evidence type="ECO:0000259" key="3">
    <source>
        <dbReference type="Pfam" id="PF03807"/>
    </source>
</evidence>
<sequence length="231" mass="23895">MRIGIIGAGYVGRAVAQHAVAHGHAVMVANSRGPRSLFSLGVALGCRIGTAAEAAAFGEVVVAAIPLHAYETLPGAELAGKVVLDAMNYYPERDGPIAALDARRATTSGLVAGHLPASRIVKAFNAITAQDLEADGRPAGAPDRRALPLAGDDAAAKAAAAELVDQFGFDPVDAGSLAESWRFERAKPAYCVPLDRDGLRRALAAAERDREVAPGSWRKDLRRTAPAGAAS</sequence>
<name>A0A4Z0NXJ1_9HYPH</name>
<evidence type="ECO:0000256" key="2">
    <source>
        <dbReference type="SAM" id="MobiDB-lite"/>
    </source>
</evidence>
<protein>
    <submittedName>
        <fullName evidence="4">NADP oxidoreductase</fullName>
    </submittedName>
</protein>
<dbReference type="AlphaFoldDB" id="A0A4Z0NXJ1"/>
<evidence type="ECO:0000256" key="1">
    <source>
        <dbReference type="ARBA" id="ARBA00023002"/>
    </source>
</evidence>
<dbReference type="InterPro" id="IPR036291">
    <property type="entry name" value="NAD(P)-bd_dom_sf"/>
</dbReference>
<dbReference type="Proteomes" id="UP000297535">
    <property type="component" value="Unassembled WGS sequence"/>
</dbReference>
<feature type="domain" description="Pyrroline-5-carboxylate reductase catalytic N-terminal" evidence="3">
    <location>
        <begin position="2"/>
        <end position="89"/>
    </location>
</feature>
<dbReference type="InterPro" id="IPR028939">
    <property type="entry name" value="P5C_Rdtase_cat_N"/>
</dbReference>
<proteinExistence type="predicted"/>
<keyword evidence="1" id="KW-0560">Oxidoreductase</keyword>
<dbReference type="SUPFAM" id="SSF51735">
    <property type="entry name" value="NAD(P)-binding Rossmann-fold domains"/>
    <property type="match status" value="1"/>
</dbReference>
<gene>
    <name evidence="4" type="ORF">EU555_02045</name>
</gene>
<dbReference type="Pfam" id="PF03807">
    <property type="entry name" value="F420_oxidored"/>
    <property type="match status" value="1"/>
</dbReference>